<keyword evidence="7" id="KW-1185">Reference proteome</keyword>
<sequence length="429" mass="47746">MIQADILYQSTILPPSSTMDTPVDCVCTKFVRAAMNKVKCPVYSVCWTPEGKRLITGASSGKFTLWNGTAFNFETILQAHDVAVRALKWSHNDQWMASADHDGFVKYWQPNMNNVHMFQAHKDEPIRGLSFSPTDIKLATASDDGTARIWDFSRCAEERILRGHGADVRSVDWHPTKGLIVTGSRDSQQPVKLWDPKTGQCLATLHDHKNSAMAVEWNKNGNWLLTGSRDHLIKLYDIRMMREMQTFRGHKKEVTSLSWHPIHEDLFVSGGGDGSLAYWLVHNEKELALLEQAHDQAVWTMEWHPLGHLLATGSNDNNTKFWARNRPGDTQEDIFGLSPITGVLTSQTQQQANLTASKMSERGGEAVGRGGMMENARMEVDEASASAPVIPGMGLDEQIYEGMNRDVSAVPIYASSLPGLGTGYMNDTS</sequence>
<dbReference type="InterPro" id="IPR036322">
    <property type="entry name" value="WD40_repeat_dom_sf"/>
</dbReference>
<dbReference type="GO" id="GO:0031124">
    <property type="term" value="P:mRNA 3'-end processing"/>
    <property type="evidence" value="ECO:0007669"/>
    <property type="project" value="InterPro"/>
</dbReference>
<keyword evidence="4" id="KW-0677">Repeat</keyword>
<dbReference type="PROSITE" id="PS50294">
    <property type="entry name" value="WD_REPEATS_REGION"/>
    <property type="match status" value="5"/>
</dbReference>
<protein>
    <submittedName>
        <fullName evidence="8">Uncharacterized protein</fullName>
    </submittedName>
</protein>
<feature type="repeat" description="WD" evidence="6">
    <location>
        <begin position="247"/>
        <end position="289"/>
    </location>
</feature>
<feature type="repeat" description="WD" evidence="6">
    <location>
        <begin position="205"/>
        <end position="246"/>
    </location>
</feature>
<evidence type="ECO:0000313" key="7">
    <source>
        <dbReference type="Proteomes" id="UP000887540"/>
    </source>
</evidence>
<dbReference type="PANTHER" id="PTHR22836">
    <property type="entry name" value="WD40 REPEAT PROTEIN"/>
    <property type="match status" value="1"/>
</dbReference>
<feature type="repeat" description="WD" evidence="6">
    <location>
        <begin position="77"/>
        <end position="109"/>
    </location>
</feature>
<accession>A0A914CMQ6</accession>
<dbReference type="PROSITE" id="PS00678">
    <property type="entry name" value="WD_REPEATS_1"/>
    <property type="match status" value="1"/>
</dbReference>
<dbReference type="PANTHER" id="PTHR22836:SF0">
    <property type="entry name" value="PRE-MRNA 3' END PROCESSING PROTEIN WDR33"/>
    <property type="match status" value="1"/>
</dbReference>
<evidence type="ECO:0000256" key="2">
    <source>
        <dbReference type="ARBA" id="ARBA00022574"/>
    </source>
</evidence>
<dbReference type="Pfam" id="PF00400">
    <property type="entry name" value="WD40"/>
    <property type="match status" value="7"/>
</dbReference>
<evidence type="ECO:0000313" key="8">
    <source>
        <dbReference type="WBParaSite" id="ACRNAN_scaffold12523.g23938.t1"/>
    </source>
</evidence>
<evidence type="ECO:0000256" key="6">
    <source>
        <dbReference type="PROSITE-ProRule" id="PRU00221"/>
    </source>
</evidence>
<dbReference type="AlphaFoldDB" id="A0A914CMQ6"/>
<proteinExistence type="predicted"/>
<dbReference type="Proteomes" id="UP000887540">
    <property type="component" value="Unplaced"/>
</dbReference>
<dbReference type="InterPro" id="IPR015943">
    <property type="entry name" value="WD40/YVTN_repeat-like_dom_sf"/>
</dbReference>
<dbReference type="PROSITE" id="PS50082">
    <property type="entry name" value="WD_REPEATS_2"/>
    <property type="match status" value="7"/>
</dbReference>
<feature type="repeat" description="WD" evidence="6">
    <location>
        <begin position="161"/>
        <end position="187"/>
    </location>
</feature>
<dbReference type="SMART" id="SM00320">
    <property type="entry name" value="WD40"/>
    <property type="match status" value="7"/>
</dbReference>
<feature type="repeat" description="WD" evidence="6">
    <location>
        <begin position="42"/>
        <end position="67"/>
    </location>
</feature>
<dbReference type="InterPro" id="IPR020472">
    <property type="entry name" value="WD40_PAC1"/>
</dbReference>
<dbReference type="PRINTS" id="PR00320">
    <property type="entry name" value="GPROTEINBRPT"/>
</dbReference>
<evidence type="ECO:0000256" key="5">
    <source>
        <dbReference type="ARBA" id="ARBA00023242"/>
    </source>
</evidence>
<feature type="repeat" description="WD" evidence="6">
    <location>
        <begin position="119"/>
        <end position="153"/>
    </location>
</feature>
<organism evidence="7 8">
    <name type="scientific">Acrobeloides nanus</name>
    <dbReference type="NCBI Taxonomy" id="290746"/>
    <lineage>
        <taxon>Eukaryota</taxon>
        <taxon>Metazoa</taxon>
        <taxon>Ecdysozoa</taxon>
        <taxon>Nematoda</taxon>
        <taxon>Chromadorea</taxon>
        <taxon>Rhabditida</taxon>
        <taxon>Tylenchina</taxon>
        <taxon>Cephalobomorpha</taxon>
        <taxon>Cephaloboidea</taxon>
        <taxon>Cephalobidae</taxon>
        <taxon>Acrobeloides</taxon>
    </lineage>
</organism>
<keyword evidence="2 6" id="KW-0853">WD repeat</keyword>
<dbReference type="InterPro" id="IPR001680">
    <property type="entry name" value="WD40_rpt"/>
</dbReference>
<dbReference type="CDD" id="cd00200">
    <property type="entry name" value="WD40"/>
    <property type="match status" value="1"/>
</dbReference>
<feature type="repeat" description="WD" evidence="6">
    <location>
        <begin position="291"/>
        <end position="322"/>
    </location>
</feature>
<dbReference type="FunFam" id="2.130.10.10:FF:000069">
    <property type="entry name" value="WD repeat domain 33"/>
    <property type="match status" value="1"/>
</dbReference>
<dbReference type="WBParaSite" id="ACRNAN_scaffold12523.g23938.t1">
    <property type="protein sequence ID" value="ACRNAN_scaffold12523.g23938.t1"/>
    <property type="gene ID" value="ACRNAN_scaffold12523.g23938"/>
</dbReference>
<evidence type="ECO:0000256" key="4">
    <source>
        <dbReference type="ARBA" id="ARBA00022737"/>
    </source>
</evidence>
<keyword evidence="5" id="KW-0539">Nucleus</keyword>
<dbReference type="Gene3D" id="2.130.10.10">
    <property type="entry name" value="YVTN repeat-like/Quinoprotein amine dehydrogenase"/>
    <property type="match status" value="2"/>
</dbReference>
<reference evidence="8" key="1">
    <citation type="submission" date="2022-11" db="UniProtKB">
        <authorList>
            <consortium name="WormBaseParasite"/>
        </authorList>
    </citation>
    <scope>IDENTIFICATION</scope>
</reference>
<dbReference type="SUPFAM" id="SSF50978">
    <property type="entry name" value="WD40 repeat-like"/>
    <property type="match status" value="1"/>
</dbReference>
<evidence type="ECO:0000256" key="1">
    <source>
        <dbReference type="ARBA" id="ARBA00004123"/>
    </source>
</evidence>
<evidence type="ECO:0000256" key="3">
    <source>
        <dbReference type="ARBA" id="ARBA00022664"/>
    </source>
</evidence>
<dbReference type="GO" id="GO:0005847">
    <property type="term" value="C:mRNA cleavage and polyadenylation specificity factor complex"/>
    <property type="evidence" value="ECO:0007669"/>
    <property type="project" value="TreeGrafter"/>
</dbReference>
<name>A0A914CMQ6_9BILA</name>
<dbReference type="FunFam" id="2.130.10.10:FF:000085">
    <property type="entry name" value="WD repeat domain 33"/>
    <property type="match status" value="1"/>
</dbReference>
<keyword evidence="3" id="KW-0507">mRNA processing</keyword>
<comment type="subcellular location">
    <subcellularLocation>
        <location evidence="1">Nucleus</location>
    </subcellularLocation>
</comment>
<dbReference type="InterPro" id="IPR045245">
    <property type="entry name" value="Pfs2-like"/>
</dbReference>
<dbReference type="InterPro" id="IPR019775">
    <property type="entry name" value="WD40_repeat_CS"/>
</dbReference>